<dbReference type="InterPro" id="IPR001789">
    <property type="entry name" value="Sig_transdc_resp-reg_receiver"/>
</dbReference>
<dbReference type="GO" id="GO:0032993">
    <property type="term" value="C:protein-DNA complex"/>
    <property type="evidence" value="ECO:0007669"/>
    <property type="project" value="TreeGrafter"/>
</dbReference>
<proteinExistence type="predicted"/>
<evidence type="ECO:0000256" key="9">
    <source>
        <dbReference type="PROSITE-ProRule" id="PRU00169"/>
    </source>
</evidence>
<evidence type="ECO:0000313" key="13">
    <source>
        <dbReference type="EMBL" id="KIL46742.1"/>
    </source>
</evidence>
<keyword evidence="5" id="KW-0805">Transcription regulation</keyword>
<dbReference type="Gene3D" id="6.10.250.690">
    <property type="match status" value="1"/>
</dbReference>
<evidence type="ECO:0000259" key="12">
    <source>
        <dbReference type="PROSITE" id="PS51755"/>
    </source>
</evidence>
<dbReference type="Pfam" id="PF00486">
    <property type="entry name" value="Trans_reg_C"/>
    <property type="match status" value="1"/>
</dbReference>
<keyword evidence="2" id="KW-0963">Cytoplasm</keyword>
<keyword evidence="6 10" id="KW-0238">DNA-binding</keyword>
<evidence type="ECO:0000256" key="7">
    <source>
        <dbReference type="ARBA" id="ARBA00023159"/>
    </source>
</evidence>
<name>A0A0C2VCR2_9BACL</name>
<evidence type="ECO:0000256" key="6">
    <source>
        <dbReference type="ARBA" id="ARBA00023125"/>
    </source>
</evidence>
<dbReference type="STRING" id="889306.KP78_18600"/>
<dbReference type="PATRIC" id="fig|889306.3.peg.1875"/>
<dbReference type="SMART" id="SM00448">
    <property type="entry name" value="REC"/>
    <property type="match status" value="1"/>
</dbReference>
<dbReference type="FunFam" id="3.40.50.2300:FF:000001">
    <property type="entry name" value="DNA-binding response regulator PhoB"/>
    <property type="match status" value="1"/>
</dbReference>
<dbReference type="Gene3D" id="3.40.50.2300">
    <property type="match status" value="1"/>
</dbReference>
<sequence>MTGRSILVVDDEAPMRMLIRSFLEKEGYRVSEAPNGIDALNLVSAKSFDLILLDVMMPFMDGYAFTKELKQKDDIPIIFLSAKGEEWDKIKGLKMGADDYIVKPFHSGELLARIETVLRRAFPLNHKKNIIKAGPIRLDLNAHRTFLDQEEISLTLKELNILSLLIQCENTVLSRNRLMESVWGAEYSGTERTVDTHIKTLRIKLKKHGELIKTVWGIGYKFEV</sequence>
<dbReference type="CDD" id="cd17574">
    <property type="entry name" value="REC_OmpR"/>
    <property type="match status" value="1"/>
</dbReference>
<evidence type="ECO:0000313" key="14">
    <source>
        <dbReference type="Proteomes" id="UP000031938"/>
    </source>
</evidence>
<evidence type="ECO:0000256" key="4">
    <source>
        <dbReference type="ARBA" id="ARBA00023012"/>
    </source>
</evidence>
<feature type="domain" description="Response regulatory" evidence="11">
    <location>
        <begin position="5"/>
        <end position="118"/>
    </location>
</feature>
<keyword evidence="7" id="KW-0010">Activator</keyword>
<feature type="domain" description="OmpR/PhoB-type" evidence="12">
    <location>
        <begin position="128"/>
        <end position="224"/>
    </location>
</feature>
<dbReference type="InterPro" id="IPR039420">
    <property type="entry name" value="WalR-like"/>
</dbReference>
<comment type="caution">
    <text evidence="13">The sequence shown here is derived from an EMBL/GenBank/DDBJ whole genome shotgun (WGS) entry which is preliminary data.</text>
</comment>
<accession>A0A0C2VCR2</accession>
<dbReference type="InterPro" id="IPR036388">
    <property type="entry name" value="WH-like_DNA-bd_sf"/>
</dbReference>
<dbReference type="GO" id="GO:0006355">
    <property type="term" value="P:regulation of DNA-templated transcription"/>
    <property type="evidence" value="ECO:0007669"/>
    <property type="project" value="InterPro"/>
</dbReference>
<dbReference type="PROSITE" id="PS50110">
    <property type="entry name" value="RESPONSE_REGULATORY"/>
    <property type="match status" value="1"/>
</dbReference>
<dbReference type="GO" id="GO:0000976">
    <property type="term" value="F:transcription cis-regulatory region binding"/>
    <property type="evidence" value="ECO:0007669"/>
    <property type="project" value="TreeGrafter"/>
</dbReference>
<dbReference type="PANTHER" id="PTHR48111">
    <property type="entry name" value="REGULATOR OF RPOS"/>
    <property type="match status" value="1"/>
</dbReference>
<dbReference type="OrthoDB" id="9790442at2"/>
<evidence type="ECO:0000259" key="11">
    <source>
        <dbReference type="PROSITE" id="PS50110"/>
    </source>
</evidence>
<dbReference type="Gene3D" id="1.10.10.10">
    <property type="entry name" value="Winged helix-like DNA-binding domain superfamily/Winged helix DNA-binding domain"/>
    <property type="match status" value="1"/>
</dbReference>
<evidence type="ECO:0000256" key="2">
    <source>
        <dbReference type="ARBA" id="ARBA00022490"/>
    </source>
</evidence>
<evidence type="ECO:0000256" key="10">
    <source>
        <dbReference type="PROSITE-ProRule" id="PRU01091"/>
    </source>
</evidence>
<organism evidence="13 14">
    <name type="scientific">Jeotgalibacillus soli</name>
    <dbReference type="NCBI Taxonomy" id="889306"/>
    <lineage>
        <taxon>Bacteria</taxon>
        <taxon>Bacillati</taxon>
        <taxon>Bacillota</taxon>
        <taxon>Bacilli</taxon>
        <taxon>Bacillales</taxon>
        <taxon>Caryophanaceae</taxon>
        <taxon>Jeotgalibacillus</taxon>
    </lineage>
</organism>
<keyword evidence="4" id="KW-0902">Two-component regulatory system</keyword>
<dbReference type="InterPro" id="IPR011006">
    <property type="entry name" value="CheY-like_superfamily"/>
</dbReference>
<protein>
    <recommendedName>
        <fullName evidence="15">Transcriptional regulator</fullName>
    </recommendedName>
</protein>
<dbReference type="PANTHER" id="PTHR48111:SF44">
    <property type="entry name" value="TRANSCRIPTIONAL REGULATORY PROTEIN RESD"/>
    <property type="match status" value="1"/>
</dbReference>
<gene>
    <name evidence="13" type="ORF">KP78_18600</name>
</gene>
<evidence type="ECO:0000256" key="1">
    <source>
        <dbReference type="ARBA" id="ARBA00004496"/>
    </source>
</evidence>
<evidence type="ECO:0000256" key="3">
    <source>
        <dbReference type="ARBA" id="ARBA00022553"/>
    </source>
</evidence>
<dbReference type="RefSeq" id="WP_041088124.1">
    <property type="nucleotide sequence ID" value="NZ_JXRP01000016.1"/>
</dbReference>
<feature type="modified residue" description="4-aspartylphosphate" evidence="9">
    <location>
        <position position="54"/>
    </location>
</feature>
<dbReference type="Pfam" id="PF00072">
    <property type="entry name" value="Response_reg"/>
    <property type="match status" value="1"/>
</dbReference>
<comment type="subcellular location">
    <subcellularLocation>
        <location evidence="1">Cytoplasm</location>
    </subcellularLocation>
</comment>
<keyword evidence="14" id="KW-1185">Reference proteome</keyword>
<feature type="DNA-binding region" description="OmpR/PhoB-type" evidence="10">
    <location>
        <begin position="128"/>
        <end position="224"/>
    </location>
</feature>
<evidence type="ECO:0008006" key="15">
    <source>
        <dbReference type="Google" id="ProtNLM"/>
    </source>
</evidence>
<dbReference type="SUPFAM" id="SSF52172">
    <property type="entry name" value="CheY-like"/>
    <property type="match status" value="1"/>
</dbReference>
<dbReference type="InterPro" id="IPR001867">
    <property type="entry name" value="OmpR/PhoB-type_DNA-bd"/>
</dbReference>
<keyword evidence="8" id="KW-0804">Transcription</keyword>
<reference evidence="13 14" key="1">
    <citation type="submission" date="2015-01" db="EMBL/GenBank/DDBJ databases">
        <title>Genome sequencing of Jeotgalibacillus soli.</title>
        <authorList>
            <person name="Goh K.M."/>
            <person name="Chan K.-G."/>
            <person name="Yaakop A.S."/>
            <person name="Ee R."/>
            <person name="Gan H.M."/>
            <person name="Chan C.S."/>
        </authorList>
    </citation>
    <scope>NUCLEOTIDE SEQUENCE [LARGE SCALE GENOMIC DNA]</scope>
    <source>
        <strain evidence="13 14">P9</strain>
    </source>
</reference>
<dbReference type="SMART" id="SM00862">
    <property type="entry name" value="Trans_reg_C"/>
    <property type="match status" value="1"/>
</dbReference>
<dbReference type="AlphaFoldDB" id="A0A0C2VCR2"/>
<dbReference type="GO" id="GO:0000156">
    <property type="term" value="F:phosphorelay response regulator activity"/>
    <property type="evidence" value="ECO:0007669"/>
    <property type="project" value="TreeGrafter"/>
</dbReference>
<dbReference type="EMBL" id="JXRP01000016">
    <property type="protein sequence ID" value="KIL46742.1"/>
    <property type="molecule type" value="Genomic_DNA"/>
</dbReference>
<dbReference type="Proteomes" id="UP000031938">
    <property type="component" value="Unassembled WGS sequence"/>
</dbReference>
<dbReference type="FunFam" id="1.10.10.10:FF:000018">
    <property type="entry name" value="DNA-binding response regulator ResD"/>
    <property type="match status" value="1"/>
</dbReference>
<dbReference type="PROSITE" id="PS51755">
    <property type="entry name" value="OMPR_PHOB"/>
    <property type="match status" value="1"/>
</dbReference>
<evidence type="ECO:0000256" key="8">
    <source>
        <dbReference type="ARBA" id="ARBA00023163"/>
    </source>
</evidence>
<keyword evidence="3 9" id="KW-0597">Phosphoprotein</keyword>
<evidence type="ECO:0000256" key="5">
    <source>
        <dbReference type="ARBA" id="ARBA00023015"/>
    </source>
</evidence>
<dbReference type="GO" id="GO:0005829">
    <property type="term" value="C:cytosol"/>
    <property type="evidence" value="ECO:0007669"/>
    <property type="project" value="TreeGrafter"/>
</dbReference>
<dbReference type="CDD" id="cd00383">
    <property type="entry name" value="trans_reg_C"/>
    <property type="match status" value="1"/>
</dbReference>